<protein>
    <submittedName>
        <fullName evidence="1">Uncharacterized protein</fullName>
    </submittedName>
</protein>
<name>A0A9I9E4R8_CUCME</name>
<proteinExistence type="predicted"/>
<reference evidence="1" key="1">
    <citation type="submission" date="2023-03" db="UniProtKB">
        <authorList>
            <consortium name="EnsemblPlants"/>
        </authorList>
    </citation>
    <scope>IDENTIFICATION</scope>
</reference>
<organism evidence="1">
    <name type="scientific">Cucumis melo</name>
    <name type="common">Muskmelon</name>
    <dbReference type="NCBI Taxonomy" id="3656"/>
    <lineage>
        <taxon>Eukaryota</taxon>
        <taxon>Viridiplantae</taxon>
        <taxon>Streptophyta</taxon>
        <taxon>Embryophyta</taxon>
        <taxon>Tracheophyta</taxon>
        <taxon>Spermatophyta</taxon>
        <taxon>Magnoliopsida</taxon>
        <taxon>eudicotyledons</taxon>
        <taxon>Gunneridae</taxon>
        <taxon>Pentapetalae</taxon>
        <taxon>rosids</taxon>
        <taxon>fabids</taxon>
        <taxon>Cucurbitales</taxon>
        <taxon>Cucurbitaceae</taxon>
        <taxon>Benincaseae</taxon>
        <taxon>Cucumis</taxon>
    </lineage>
</organism>
<dbReference type="Gramene" id="MELO3C028714.2.1">
    <property type="protein sequence ID" value="MELO3C028714.2.1"/>
    <property type="gene ID" value="MELO3C028714.2"/>
</dbReference>
<dbReference type="EnsemblPlants" id="MELO3C028714.2.1">
    <property type="protein sequence ID" value="MELO3C028714.2.1"/>
    <property type="gene ID" value="MELO3C028714.2"/>
</dbReference>
<evidence type="ECO:0000313" key="1">
    <source>
        <dbReference type="EnsemblPlants" id="MELO3C028714.2.1"/>
    </source>
</evidence>
<accession>A0A9I9E4R8</accession>
<dbReference type="AlphaFoldDB" id="A0A9I9E4R8"/>
<sequence length="70" mass="7455">MATSRNMLPIIQNDTLGTSVFDVPKQSNGKTGASPPMAIGGFINCKPKGFIPWSAPSPLRNNVLCKSTLH</sequence>